<dbReference type="GeneID" id="63821465"/>
<evidence type="ECO:0000313" key="2">
    <source>
        <dbReference type="EMBL" id="KZT06267.1"/>
    </source>
</evidence>
<dbReference type="Proteomes" id="UP000076871">
    <property type="component" value="Unassembled WGS sequence"/>
</dbReference>
<dbReference type="RefSeq" id="XP_040764007.1">
    <property type="nucleotide sequence ID" value="XM_040904435.1"/>
</dbReference>
<dbReference type="STRING" id="1314785.A0A165E5C0"/>
<dbReference type="AlphaFoldDB" id="A0A165E5C0"/>
<protein>
    <submittedName>
        <fullName evidence="2">Uncharacterized protein</fullName>
    </submittedName>
</protein>
<proteinExistence type="predicted"/>
<name>A0A165E5C0_9APHY</name>
<gene>
    <name evidence="2" type="ORF">LAESUDRAFT_653615</name>
</gene>
<keyword evidence="3" id="KW-1185">Reference proteome</keyword>
<feature type="region of interest" description="Disordered" evidence="1">
    <location>
        <begin position="37"/>
        <end position="56"/>
    </location>
</feature>
<evidence type="ECO:0000256" key="1">
    <source>
        <dbReference type="SAM" id="MobiDB-lite"/>
    </source>
</evidence>
<dbReference type="EMBL" id="KV427625">
    <property type="protein sequence ID" value="KZT06267.1"/>
    <property type="molecule type" value="Genomic_DNA"/>
</dbReference>
<feature type="non-terminal residue" evidence="2">
    <location>
        <position position="1"/>
    </location>
</feature>
<feature type="compositionally biased region" description="Basic and acidic residues" evidence="1">
    <location>
        <begin position="45"/>
        <end position="56"/>
    </location>
</feature>
<dbReference type="InParanoid" id="A0A165E5C0"/>
<organism evidence="2 3">
    <name type="scientific">Laetiporus sulphureus 93-53</name>
    <dbReference type="NCBI Taxonomy" id="1314785"/>
    <lineage>
        <taxon>Eukaryota</taxon>
        <taxon>Fungi</taxon>
        <taxon>Dikarya</taxon>
        <taxon>Basidiomycota</taxon>
        <taxon>Agaricomycotina</taxon>
        <taxon>Agaricomycetes</taxon>
        <taxon>Polyporales</taxon>
        <taxon>Laetiporus</taxon>
    </lineage>
</organism>
<reference evidence="2 3" key="1">
    <citation type="journal article" date="2016" name="Mol. Biol. Evol.">
        <title>Comparative Genomics of Early-Diverging Mushroom-Forming Fungi Provides Insights into the Origins of Lignocellulose Decay Capabilities.</title>
        <authorList>
            <person name="Nagy L.G."/>
            <person name="Riley R."/>
            <person name="Tritt A."/>
            <person name="Adam C."/>
            <person name="Daum C."/>
            <person name="Floudas D."/>
            <person name="Sun H."/>
            <person name="Yadav J.S."/>
            <person name="Pangilinan J."/>
            <person name="Larsson K.H."/>
            <person name="Matsuura K."/>
            <person name="Barry K."/>
            <person name="Labutti K."/>
            <person name="Kuo R."/>
            <person name="Ohm R.A."/>
            <person name="Bhattacharya S.S."/>
            <person name="Shirouzu T."/>
            <person name="Yoshinaga Y."/>
            <person name="Martin F.M."/>
            <person name="Grigoriev I.V."/>
            <person name="Hibbett D.S."/>
        </authorList>
    </citation>
    <scope>NUCLEOTIDE SEQUENCE [LARGE SCALE GENOMIC DNA]</scope>
    <source>
        <strain evidence="2 3">93-53</strain>
    </source>
</reference>
<evidence type="ECO:0000313" key="3">
    <source>
        <dbReference type="Proteomes" id="UP000076871"/>
    </source>
</evidence>
<accession>A0A165E5C0</accession>
<sequence length="151" mass="16592">VGAQVMLIKNMVQGELVNGSVGRVIQFSTPREALEAGTQLAQPKSGHESAAERNTEKVPDEIMNGKNVWPVVRFTNGMTLLCIPNAFDVNDASGRVQAVRNQVRYLSLPELYKCSFVYEYPGSSDPCMGVEYTQITRPDPGKSARKPVAYL</sequence>
<dbReference type="OrthoDB" id="432234at2759"/>